<dbReference type="AlphaFoldDB" id="A0ABD2P8T5"/>
<dbReference type="GO" id="GO:0008033">
    <property type="term" value="P:tRNA processing"/>
    <property type="evidence" value="ECO:0007669"/>
    <property type="project" value="UniProtKB-KW"/>
</dbReference>
<dbReference type="InterPro" id="IPR036167">
    <property type="entry name" value="tRNA_intron_Endo_cat-like_sf"/>
</dbReference>
<gene>
    <name evidence="8" type="ORF">HHI36_001894</name>
</gene>
<sequence length="251" mass="29263">MKINLLLKGTDVLVFDINDWYILRNHYRIIGELIGNSNHIPVLPLKLLPEEVEFLLGKKIAKLVYFKAEQNYEDDYESNLLEEQILLYKNNRRKQLENMVDKIVASKRKRGDLRTESEILDDELEKSCQVNGSNMIWPISLMPHKLICEEIDHITYQHTNHLRCAVFQNLWERGYYITSGQKFGGDFLVYLGDPIIYHAIFIVRCVDNMLSMDSHEIVAFGRLGTSVKKKTVLASLINEQVSFITLNWIDD</sequence>
<evidence type="ECO:0000259" key="7">
    <source>
        <dbReference type="Pfam" id="PF26577"/>
    </source>
</evidence>
<dbReference type="InterPro" id="IPR006677">
    <property type="entry name" value="tRNA_intron_Endonuc_cat-like"/>
</dbReference>
<proteinExistence type="inferred from homology"/>
<evidence type="ECO:0000256" key="1">
    <source>
        <dbReference type="ARBA" id="ARBA00008078"/>
    </source>
</evidence>
<organism evidence="8 9">
    <name type="scientific">Cryptolaemus montrouzieri</name>
    <dbReference type="NCBI Taxonomy" id="559131"/>
    <lineage>
        <taxon>Eukaryota</taxon>
        <taxon>Metazoa</taxon>
        <taxon>Ecdysozoa</taxon>
        <taxon>Arthropoda</taxon>
        <taxon>Hexapoda</taxon>
        <taxon>Insecta</taxon>
        <taxon>Pterygota</taxon>
        <taxon>Neoptera</taxon>
        <taxon>Endopterygota</taxon>
        <taxon>Coleoptera</taxon>
        <taxon>Polyphaga</taxon>
        <taxon>Cucujiformia</taxon>
        <taxon>Coccinelloidea</taxon>
        <taxon>Coccinellidae</taxon>
        <taxon>Scymninae</taxon>
        <taxon>Scymnini</taxon>
        <taxon>Cryptolaemus</taxon>
    </lineage>
</organism>
<dbReference type="InterPro" id="IPR059049">
    <property type="entry name" value="TSEN34_N"/>
</dbReference>
<dbReference type="InterPro" id="IPR011856">
    <property type="entry name" value="tRNA_endonuc-like_dom_sf"/>
</dbReference>
<dbReference type="GO" id="GO:0000213">
    <property type="term" value="F:tRNA-intron lyase activity"/>
    <property type="evidence" value="ECO:0007669"/>
    <property type="project" value="UniProtKB-EC"/>
</dbReference>
<dbReference type="PANTHER" id="PTHR13070">
    <property type="entry name" value="TRNA-SPLICING ENDONUCLEASE SUBUNIT SEN34-RELATED"/>
    <property type="match status" value="1"/>
</dbReference>
<dbReference type="Pfam" id="PF26577">
    <property type="entry name" value="TSEN34_N"/>
    <property type="match status" value="1"/>
</dbReference>
<accession>A0ABD2P8T5</accession>
<dbReference type="EC" id="4.6.1.16" evidence="2"/>
<dbReference type="GO" id="GO:0005634">
    <property type="term" value="C:nucleus"/>
    <property type="evidence" value="ECO:0007669"/>
    <property type="project" value="UniProtKB-ARBA"/>
</dbReference>
<dbReference type="Pfam" id="PF01974">
    <property type="entry name" value="tRNA_int_endo"/>
    <property type="match status" value="1"/>
</dbReference>
<dbReference type="Gene3D" id="3.40.1350.10">
    <property type="match status" value="1"/>
</dbReference>
<protein>
    <recommendedName>
        <fullName evidence="2">tRNA-intron lyase</fullName>
        <ecNumber evidence="2">4.6.1.16</ecNumber>
    </recommendedName>
</protein>
<dbReference type="EMBL" id="JABFTP020000185">
    <property type="protein sequence ID" value="KAL3287422.1"/>
    <property type="molecule type" value="Genomic_DNA"/>
</dbReference>
<keyword evidence="9" id="KW-1185">Reference proteome</keyword>
<comment type="caution">
    <text evidence="8">The sequence shown here is derived from an EMBL/GenBank/DDBJ whole genome shotgun (WGS) entry which is preliminary data.</text>
</comment>
<evidence type="ECO:0000259" key="6">
    <source>
        <dbReference type="Pfam" id="PF01974"/>
    </source>
</evidence>
<dbReference type="CDD" id="cd22363">
    <property type="entry name" value="tRNA-intron_lyase_C"/>
    <property type="match status" value="1"/>
</dbReference>
<feature type="domain" description="tRNA intron endonuclease catalytic" evidence="6">
    <location>
        <begin position="162"/>
        <end position="236"/>
    </location>
</feature>
<comment type="catalytic activity">
    <reaction evidence="5">
        <text>pretRNA = a 3'-half-tRNA molecule with a 5'-OH end + a 5'-half-tRNA molecule with a 2',3'-cyclic phosphate end + an intron with a 2',3'-cyclic phosphate and a 5'-hydroxyl terminus.</text>
        <dbReference type="EC" id="4.6.1.16"/>
    </reaction>
</comment>
<evidence type="ECO:0000256" key="5">
    <source>
        <dbReference type="ARBA" id="ARBA00034031"/>
    </source>
</evidence>
<evidence type="ECO:0000313" key="8">
    <source>
        <dbReference type="EMBL" id="KAL3287422.1"/>
    </source>
</evidence>
<keyword evidence="3" id="KW-0819">tRNA processing</keyword>
<evidence type="ECO:0000256" key="3">
    <source>
        <dbReference type="ARBA" id="ARBA00022694"/>
    </source>
</evidence>
<dbReference type="SUPFAM" id="SSF53032">
    <property type="entry name" value="tRNA-intron endonuclease catalytic domain-like"/>
    <property type="match status" value="1"/>
</dbReference>
<evidence type="ECO:0000313" key="9">
    <source>
        <dbReference type="Proteomes" id="UP001516400"/>
    </source>
</evidence>
<name>A0ABD2P8T5_9CUCU</name>
<comment type="similarity">
    <text evidence="1">Belongs to the tRNA-intron endonuclease family.</text>
</comment>
<feature type="domain" description="TSEN34 N-terminal" evidence="7">
    <location>
        <begin position="5"/>
        <end position="64"/>
    </location>
</feature>
<dbReference type="Proteomes" id="UP001516400">
    <property type="component" value="Unassembled WGS sequence"/>
</dbReference>
<keyword evidence="4" id="KW-0456">Lyase</keyword>
<evidence type="ECO:0000256" key="4">
    <source>
        <dbReference type="ARBA" id="ARBA00023239"/>
    </source>
</evidence>
<evidence type="ECO:0000256" key="2">
    <source>
        <dbReference type="ARBA" id="ARBA00012573"/>
    </source>
</evidence>
<dbReference type="PANTHER" id="PTHR13070:SF0">
    <property type="entry name" value="TRNA-SPLICING ENDONUCLEASE SUBUNIT SEN34"/>
    <property type="match status" value="1"/>
</dbReference>
<reference evidence="8 9" key="1">
    <citation type="journal article" date="2021" name="BMC Biol.">
        <title>Horizontally acquired antibacterial genes associated with adaptive radiation of ladybird beetles.</title>
        <authorList>
            <person name="Li H.S."/>
            <person name="Tang X.F."/>
            <person name="Huang Y.H."/>
            <person name="Xu Z.Y."/>
            <person name="Chen M.L."/>
            <person name="Du X.Y."/>
            <person name="Qiu B.Y."/>
            <person name="Chen P.T."/>
            <person name="Zhang W."/>
            <person name="Slipinski A."/>
            <person name="Escalona H.E."/>
            <person name="Waterhouse R.M."/>
            <person name="Zwick A."/>
            <person name="Pang H."/>
        </authorList>
    </citation>
    <scope>NUCLEOTIDE SEQUENCE [LARGE SCALE GENOMIC DNA]</scope>
    <source>
        <strain evidence="8">SYSU2018</strain>
    </source>
</reference>